<reference evidence="1 2" key="1">
    <citation type="submission" date="2024-12" db="EMBL/GenBank/DDBJ databases">
        <title>The unique morphological basis and parallel evolutionary history of personate flowers in Penstemon.</title>
        <authorList>
            <person name="Depatie T.H."/>
            <person name="Wessinger C.A."/>
        </authorList>
    </citation>
    <scope>NUCLEOTIDE SEQUENCE [LARGE SCALE GENOMIC DNA]</scope>
    <source>
        <strain evidence="1">WTNN_2</strain>
        <tissue evidence="1">Leaf</tissue>
    </source>
</reference>
<accession>A0ABD3S3X9</accession>
<organism evidence="1 2">
    <name type="scientific">Penstemon smallii</name>
    <dbReference type="NCBI Taxonomy" id="265156"/>
    <lineage>
        <taxon>Eukaryota</taxon>
        <taxon>Viridiplantae</taxon>
        <taxon>Streptophyta</taxon>
        <taxon>Embryophyta</taxon>
        <taxon>Tracheophyta</taxon>
        <taxon>Spermatophyta</taxon>
        <taxon>Magnoliopsida</taxon>
        <taxon>eudicotyledons</taxon>
        <taxon>Gunneridae</taxon>
        <taxon>Pentapetalae</taxon>
        <taxon>asterids</taxon>
        <taxon>lamiids</taxon>
        <taxon>Lamiales</taxon>
        <taxon>Plantaginaceae</taxon>
        <taxon>Cheloneae</taxon>
        <taxon>Penstemon</taxon>
    </lineage>
</organism>
<comment type="caution">
    <text evidence="1">The sequence shown here is derived from an EMBL/GenBank/DDBJ whole genome shotgun (WGS) entry which is preliminary data.</text>
</comment>
<evidence type="ECO:0000313" key="2">
    <source>
        <dbReference type="Proteomes" id="UP001634393"/>
    </source>
</evidence>
<name>A0ABD3S3X9_9LAMI</name>
<protein>
    <submittedName>
        <fullName evidence="1">Uncharacterized protein</fullName>
    </submittedName>
</protein>
<dbReference type="EMBL" id="JBJXBP010000007">
    <property type="protein sequence ID" value="KAL3819201.1"/>
    <property type="molecule type" value="Genomic_DNA"/>
</dbReference>
<proteinExistence type="predicted"/>
<gene>
    <name evidence="1" type="ORF">ACJIZ3_005106</name>
</gene>
<keyword evidence="2" id="KW-1185">Reference proteome</keyword>
<evidence type="ECO:0000313" key="1">
    <source>
        <dbReference type="EMBL" id="KAL3819201.1"/>
    </source>
</evidence>
<sequence>MKNTVNEVRAVISYKCSPRDTDQGPATICLLSSKCSCSSEFAHKLVSSPQSKLVFNCKLVVFFF</sequence>
<dbReference type="AlphaFoldDB" id="A0ABD3S3X9"/>
<dbReference type="Proteomes" id="UP001634393">
    <property type="component" value="Unassembled WGS sequence"/>
</dbReference>